<evidence type="ECO:0000313" key="1">
    <source>
        <dbReference type="EMBL" id="JAD36498.1"/>
    </source>
</evidence>
<reference evidence="1" key="1">
    <citation type="submission" date="2014-09" db="EMBL/GenBank/DDBJ databases">
        <authorList>
            <person name="Magalhaes I.L.F."/>
            <person name="Oliveira U."/>
            <person name="Santos F.R."/>
            <person name="Vidigal T.H.D.A."/>
            <person name="Brescovit A.D."/>
            <person name="Santos A.J."/>
        </authorList>
    </citation>
    <scope>NUCLEOTIDE SEQUENCE</scope>
    <source>
        <tissue evidence="1">Shoot tissue taken approximately 20 cm above the soil surface</tissue>
    </source>
</reference>
<reference evidence="1" key="2">
    <citation type="journal article" date="2015" name="Data Brief">
        <title>Shoot transcriptome of the giant reed, Arundo donax.</title>
        <authorList>
            <person name="Barrero R.A."/>
            <person name="Guerrero F.D."/>
            <person name="Moolhuijzen P."/>
            <person name="Goolsby J.A."/>
            <person name="Tidwell J."/>
            <person name="Bellgard S.E."/>
            <person name="Bellgard M.I."/>
        </authorList>
    </citation>
    <scope>NUCLEOTIDE SEQUENCE</scope>
    <source>
        <tissue evidence="1">Shoot tissue taken approximately 20 cm above the soil surface</tissue>
    </source>
</reference>
<dbReference type="EMBL" id="GBRH01261397">
    <property type="protein sequence ID" value="JAD36498.1"/>
    <property type="molecule type" value="Transcribed_RNA"/>
</dbReference>
<name>A0A0A8ZFN6_ARUDO</name>
<sequence length="11" mass="1440">MHGLWQLVNWR</sequence>
<proteinExistence type="predicted"/>
<protein>
    <submittedName>
        <fullName evidence="1">Uncharacterized protein</fullName>
    </submittedName>
</protein>
<organism evidence="1">
    <name type="scientific">Arundo donax</name>
    <name type="common">Giant reed</name>
    <name type="synonym">Donax arundinaceus</name>
    <dbReference type="NCBI Taxonomy" id="35708"/>
    <lineage>
        <taxon>Eukaryota</taxon>
        <taxon>Viridiplantae</taxon>
        <taxon>Streptophyta</taxon>
        <taxon>Embryophyta</taxon>
        <taxon>Tracheophyta</taxon>
        <taxon>Spermatophyta</taxon>
        <taxon>Magnoliopsida</taxon>
        <taxon>Liliopsida</taxon>
        <taxon>Poales</taxon>
        <taxon>Poaceae</taxon>
        <taxon>PACMAD clade</taxon>
        <taxon>Arundinoideae</taxon>
        <taxon>Arundineae</taxon>
        <taxon>Arundo</taxon>
    </lineage>
</organism>
<accession>A0A0A8ZFN6</accession>